<dbReference type="EMBL" id="BPLR01012927">
    <property type="protein sequence ID" value="GIY57574.1"/>
    <property type="molecule type" value="Genomic_DNA"/>
</dbReference>
<proteinExistence type="predicted"/>
<keyword evidence="1" id="KW-0812">Transmembrane</keyword>
<feature type="transmembrane region" description="Helical" evidence="1">
    <location>
        <begin position="43"/>
        <end position="64"/>
    </location>
</feature>
<gene>
    <name evidence="2" type="ORF">CEXT_312641</name>
</gene>
<protein>
    <submittedName>
        <fullName evidence="2">Uncharacterized protein</fullName>
    </submittedName>
</protein>
<evidence type="ECO:0000313" key="3">
    <source>
        <dbReference type="Proteomes" id="UP001054945"/>
    </source>
</evidence>
<dbReference type="AlphaFoldDB" id="A0AAV4UIZ5"/>
<keyword evidence="1" id="KW-1133">Transmembrane helix</keyword>
<evidence type="ECO:0000256" key="1">
    <source>
        <dbReference type="SAM" id="Phobius"/>
    </source>
</evidence>
<reference evidence="2 3" key="1">
    <citation type="submission" date="2021-06" db="EMBL/GenBank/DDBJ databases">
        <title>Caerostris extrusa draft genome.</title>
        <authorList>
            <person name="Kono N."/>
            <person name="Arakawa K."/>
        </authorList>
    </citation>
    <scope>NUCLEOTIDE SEQUENCE [LARGE SCALE GENOMIC DNA]</scope>
</reference>
<comment type="caution">
    <text evidence="2">The sequence shown here is derived from an EMBL/GenBank/DDBJ whole genome shotgun (WGS) entry which is preliminary data.</text>
</comment>
<feature type="transmembrane region" description="Helical" evidence="1">
    <location>
        <begin position="70"/>
        <end position="91"/>
    </location>
</feature>
<feature type="transmembrane region" description="Helical" evidence="1">
    <location>
        <begin position="12"/>
        <end position="31"/>
    </location>
</feature>
<accession>A0AAV4UIZ5</accession>
<keyword evidence="3" id="KW-1185">Reference proteome</keyword>
<keyword evidence="1" id="KW-0472">Membrane</keyword>
<name>A0AAV4UIZ5_CAEEX</name>
<organism evidence="2 3">
    <name type="scientific">Caerostris extrusa</name>
    <name type="common">Bark spider</name>
    <name type="synonym">Caerostris bankana</name>
    <dbReference type="NCBI Taxonomy" id="172846"/>
    <lineage>
        <taxon>Eukaryota</taxon>
        <taxon>Metazoa</taxon>
        <taxon>Ecdysozoa</taxon>
        <taxon>Arthropoda</taxon>
        <taxon>Chelicerata</taxon>
        <taxon>Arachnida</taxon>
        <taxon>Araneae</taxon>
        <taxon>Araneomorphae</taxon>
        <taxon>Entelegynae</taxon>
        <taxon>Araneoidea</taxon>
        <taxon>Araneidae</taxon>
        <taxon>Caerostris</taxon>
    </lineage>
</organism>
<sequence length="96" mass="10583">MACNPYRYKTFLVSTNIALLFVGMAVFILGINMQQLLSSLPFIAISPIAGTIKAVIAAGFFILVTGVTGVGFACIESLWFFFLVSIFKRLLHFTIR</sequence>
<evidence type="ECO:0000313" key="2">
    <source>
        <dbReference type="EMBL" id="GIY57574.1"/>
    </source>
</evidence>
<dbReference type="Proteomes" id="UP001054945">
    <property type="component" value="Unassembled WGS sequence"/>
</dbReference>